<dbReference type="GeneID" id="19986515"/>
<dbReference type="SUPFAM" id="SSF54427">
    <property type="entry name" value="NTF2-like"/>
    <property type="match status" value="1"/>
</dbReference>
<name>V9D476_9EURO</name>
<dbReference type="GO" id="GO:0030638">
    <property type="term" value="P:polyketide metabolic process"/>
    <property type="evidence" value="ECO:0007669"/>
    <property type="project" value="InterPro"/>
</dbReference>
<dbReference type="OrthoDB" id="2830113at2759"/>
<dbReference type="InterPro" id="IPR032710">
    <property type="entry name" value="NTF2-like_dom_sf"/>
</dbReference>
<evidence type="ECO:0008006" key="3">
    <source>
        <dbReference type="Google" id="ProtNLM"/>
    </source>
</evidence>
<evidence type="ECO:0000313" key="1">
    <source>
        <dbReference type="EMBL" id="ETI21675.1"/>
    </source>
</evidence>
<evidence type="ECO:0000313" key="2">
    <source>
        <dbReference type="Proteomes" id="UP000030678"/>
    </source>
</evidence>
<dbReference type="RefSeq" id="XP_008730556.1">
    <property type="nucleotide sequence ID" value="XM_008732334.1"/>
</dbReference>
<dbReference type="Proteomes" id="UP000030678">
    <property type="component" value="Unassembled WGS sequence"/>
</dbReference>
<reference evidence="1 2" key="1">
    <citation type="submission" date="2013-03" db="EMBL/GenBank/DDBJ databases">
        <title>The Genome Sequence of Cladophialophora carrionii CBS 160.54.</title>
        <authorList>
            <consortium name="The Broad Institute Genomics Platform"/>
            <person name="Cuomo C."/>
            <person name="de Hoog S."/>
            <person name="Gorbushina A."/>
            <person name="Walker B."/>
            <person name="Young S.K."/>
            <person name="Zeng Q."/>
            <person name="Gargeya S."/>
            <person name="Fitzgerald M."/>
            <person name="Haas B."/>
            <person name="Abouelleil A."/>
            <person name="Allen A.W."/>
            <person name="Alvarado L."/>
            <person name="Arachchi H.M."/>
            <person name="Berlin A.M."/>
            <person name="Chapman S.B."/>
            <person name="Gainer-Dewar J."/>
            <person name="Goldberg J."/>
            <person name="Griggs A."/>
            <person name="Gujja S."/>
            <person name="Hansen M."/>
            <person name="Howarth C."/>
            <person name="Imamovic A."/>
            <person name="Ireland A."/>
            <person name="Larimer J."/>
            <person name="McCowan C."/>
            <person name="Murphy C."/>
            <person name="Pearson M."/>
            <person name="Poon T.W."/>
            <person name="Priest M."/>
            <person name="Roberts A."/>
            <person name="Saif S."/>
            <person name="Shea T."/>
            <person name="Sisk P."/>
            <person name="Sykes S."/>
            <person name="Wortman J."/>
            <person name="Nusbaum C."/>
            <person name="Birren B."/>
        </authorList>
    </citation>
    <scope>NUCLEOTIDE SEQUENCE [LARGE SCALE GENOMIC DNA]</scope>
    <source>
        <strain evidence="1 2">CBS 160.54</strain>
    </source>
</reference>
<organism evidence="1 2">
    <name type="scientific">Cladophialophora carrionii CBS 160.54</name>
    <dbReference type="NCBI Taxonomy" id="1279043"/>
    <lineage>
        <taxon>Eukaryota</taxon>
        <taxon>Fungi</taxon>
        <taxon>Dikarya</taxon>
        <taxon>Ascomycota</taxon>
        <taxon>Pezizomycotina</taxon>
        <taxon>Eurotiomycetes</taxon>
        <taxon>Chaetothyriomycetidae</taxon>
        <taxon>Chaetothyriales</taxon>
        <taxon>Herpotrichiellaceae</taxon>
        <taxon>Cladophialophora</taxon>
    </lineage>
</organism>
<dbReference type="InterPro" id="IPR009959">
    <property type="entry name" value="Cyclase_SnoaL-like"/>
</dbReference>
<accession>V9D476</accession>
<dbReference type="Pfam" id="PF07366">
    <property type="entry name" value="SnoaL"/>
    <property type="match status" value="1"/>
</dbReference>
<dbReference type="Gene3D" id="3.10.450.50">
    <property type="match status" value="1"/>
</dbReference>
<proteinExistence type="predicted"/>
<dbReference type="AlphaFoldDB" id="V9D476"/>
<dbReference type="VEuPathDB" id="FungiDB:G647_08022"/>
<gene>
    <name evidence="1" type="ORF">G647_08022</name>
</gene>
<protein>
    <recommendedName>
        <fullName evidence="3">SnoaL-like domain-containing protein</fullName>
    </recommendedName>
</protein>
<sequence>MDLRQHYLDYISAINDGCKPGALDPFVHEGVVHNDSPPLSVADYAKNITDAQASFSDLSFNIERIVVEPDGDQEGFGHLAVRISLAFRPTPGQEETFYEHVFYRLEAGKIRRVWSMLDGAGLKWAEERASAGN</sequence>
<dbReference type="HOGENOM" id="CLU_103411_0_0_1"/>
<dbReference type="EMBL" id="KB822707">
    <property type="protein sequence ID" value="ETI21675.1"/>
    <property type="molecule type" value="Genomic_DNA"/>
</dbReference>